<protein>
    <submittedName>
        <fullName evidence="1">Uncharacterized protein</fullName>
    </submittedName>
</protein>
<proteinExistence type="predicted"/>
<dbReference type="PANTHER" id="PTHR20898">
    <property type="entry name" value="DAEDALUS ON 3-RELATED-RELATED"/>
    <property type="match status" value="1"/>
</dbReference>
<dbReference type="Proteomes" id="UP001107558">
    <property type="component" value="Chromosome 4"/>
</dbReference>
<keyword evidence="2" id="KW-1185">Reference proteome</keyword>
<reference evidence="1" key="1">
    <citation type="submission" date="2021-03" db="EMBL/GenBank/DDBJ databases">
        <title>Chromosome level genome of the anhydrobiotic midge Polypedilum vanderplanki.</title>
        <authorList>
            <person name="Yoshida Y."/>
            <person name="Kikawada T."/>
            <person name="Gusev O."/>
        </authorList>
    </citation>
    <scope>NUCLEOTIDE SEQUENCE</scope>
    <source>
        <strain evidence="1">NIAS01</strain>
        <tissue evidence="1">Whole body or cell culture</tissue>
    </source>
</reference>
<evidence type="ECO:0000313" key="2">
    <source>
        <dbReference type="Proteomes" id="UP001107558"/>
    </source>
</evidence>
<dbReference type="PANTHER" id="PTHR20898:SF0">
    <property type="entry name" value="DAEDALUS ON 3-RELATED"/>
    <property type="match status" value="1"/>
</dbReference>
<gene>
    <name evidence="1" type="ORF">PVAND_016504</name>
</gene>
<evidence type="ECO:0000313" key="1">
    <source>
        <dbReference type="EMBL" id="KAG5668567.1"/>
    </source>
</evidence>
<dbReference type="EMBL" id="JADBJN010000004">
    <property type="protein sequence ID" value="KAG5668567.1"/>
    <property type="molecule type" value="Genomic_DNA"/>
</dbReference>
<dbReference type="SMART" id="SM00697">
    <property type="entry name" value="DM8"/>
    <property type="match status" value="1"/>
</dbReference>
<dbReference type="Pfam" id="PF06477">
    <property type="entry name" value="DUF1091"/>
    <property type="match status" value="1"/>
</dbReference>
<comment type="caution">
    <text evidence="1">The sequence shown here is derived from an EMBL/GenBank/DDBJ whole genome shotgun (WGS) entry which is preliminary data.</text>
</comment>
<dbReference type="AlphaFoldDB" id="A0A9J6BG43"/>
<accession>A0A9J6BG43</accession>
<sequence length="134" mass="15702">MTFEECKVVNTRFFIHVIFQRPIEKFLVHANLYLIEGTNSKQLFKVPEIEWCSIVNNKKTRSSPIFRIFMQPIMKQYPNLFKCPLVGELKIQNLTLDSKVTAMLPNGIFRIKIHAFNDEDKQAAHVSMVIKMEN</sequence>
<organism evidence="1 2">
    <name type="scientific">Polypedilum vanderplanki</name>
    <name type="common">Sleeping chironomid midge</name>
    <dbReference type="NCBI Taxonomy" id="319348"/>
    <lineage>
        <taxon>Eukaryota</taxon>
        <taxon>Metazoa</taxon>
        <taxon>Ecdysozoa</taxon>
        <taxon>Arthropoda</taxon>
        <taxon>Hexapoda</taxon>
        <taxon>Insecta</taxon>
        <taxon>Pterygota</taxon>
        <taxon>Neoptera</taxon>
        <taxon>Endopterygota</taxon>
        <taxon>Diptera</taxon>
        <taxon>Nematocera</taxon>
        <taxon>Chironomoidea</taxon>
        <taxon>Chironomidae</taxon>
        <taxon>Chironominae</taxon>
        <taxon>Polypedilum</taxon>
        <taxon>Polypedilum</taxon>
    </lineage>
</organism>
<name>A0A9J6BG43_POLVA</name>
<dbReference type="InterPro" id="IPR010512">
    <property type="entry name" value="DUF1091"/>
</dbReference>